<feature type="chain" id="PRO_5043697078" evidence="1">
    <location>
        <begin position="20"/>
        <end position="251"/>
    </location>
</feature>
<dbReference type="GO" id="GO:0016020">
    <property type="term" value="C:membrane"/>
    <property type="evidence" value="ECO:0007669"/>
    <property type="project" value="InterPro"/>
</dbReference>
<dbReference type="AlphaFoldDB" id="A0AAV4SA44"/>
<keyword evidence="3" id="KW-0675">Receptor</keyword>
<dbReference type="SUPFAM" id="SSF63712">
    <property type="entry name" value="Nicotinic receptor ligand binding domain-like"/>
    <property type="match status" value="1"/>
</dbReference>
<dbReference type="Gene3D" id="2.70.170.10">
    <property type="entry name" value="Neurotransmitter-gated ion-channel ligand-binding domain"/>
    <property type="match status" value="1"/>
</dbReference>
<proteinExistence type="predicted"/>
<feature type="domain" description="Neurotransmitter-gated ion-channel ligand-binding" evidence="2">
    <location>
        <begin position="27"/>
        <end position="219"/>
    </location>
</feature>
<dbReference type="PANTHER" id="PTHR18945">
    <property type="entry name" value="NEUROTRANSMITTER GATED ION CHANNEL"/>
    <property type="match status" value="1"/>
</dbReference>
<protein>
    <submittedName>
        <fullName evidence="3">Acetylcholine receptor subunit alpha-like 1</fullName>
    </submittedName>
</protein>
<dbReference type="InterPro" id="IPR006201">
    <property type="entry name" value="Neur_channel"/>
</dbReference>
<gene>
    <name evidence="3" type="primary">nAChRalpha1_0</name>
    <name evidence="3" type="ORF">CEXT_323451</name>
</gene>
<dbReference type="Proteomes" id="UP001054945">
    <property type="component" value="Unassembled WGS sequence"/>
</dbReference>
<sequence length="251" mass="28688">MSAIGISLLLCFVIGTVTADGHKKSESDLRRALFYRHDKLVRPVKDINDVVDVLVEMAPIGIKDVDIKDRTLKLDTWLFMQWEDQHFTWNPAEYGGLHQLNLPASEIWKPDIAIYTATPDEYMLPKVHTNVVLLPNGTVIWVPPFTVKTRCEPTEGASDNQDIFLCSIKLGSWTYDVSRLRIQERNQDILQGIGPDTFRDSNRKWKLESMTARSEQKKESRGLSAVKGMSMLQEIKSFIKQKMKICTLSPH</sequence>
<evidence type="ECO:0000259" key="2">
    <source>
        <dbReference type="Pfam" id="PF02931"/>
    </source>
</evidence>
<dbReference type="InterPro" id="IPR036734">
    <property type="entry name" value="Neur_chan_lig-bd_sf"/>
</dbReference>
<dbReference type="GO" id="GO:0005230">
    <property type="term" value="F:extracellular ligand-gated monoatomic ion channel activity"/>
    <property type="evidence" value="ECO:0007669"/>
    <property type="project" value="InterPro"/>
</dbReference>
<accession>A0AAV4SA44</accession>
<evidence type="ECO:0000313" key="3">
    <source>
        <dbReference type="EMBL" id="GIY30382.1"/>
    </source>
</evidence>
<reference evidence="3 4" key="1">
    <citation type="submission" date="2021-06" db="EMBL/GenBank/DDBJ databases">
        <title>Caerostris extrusa draft genome.</title>
        <authorList>
            <person name="Kono N."/>
            <person name="Arakawa K."/>
        </authorList>
    </citation>
    <scope>NUCLEOTIDE SEQUENCE [LARGE SCALE GENOMIC DNA]</scope>
</reference>
<keyword evidence="4" id="KW-1185">Reference proteome</keyword>
<evidence type="ECO:0000313" key="4">
    <source>
        <dbReference type="Proteomes" id="UP001054945"/>
    </source>
</evidence>
<comment type="caution">
    <text evidence="3">The sequence shown here is derived from an EMBL/GenBank/DDBJ whole genome shotgun (WGS) entry which is preliminary data.</text>
</comment>
<dbReference type="EMBL" id="BPLR01009216">
    <property type="protein sequence ID" value="GIY30382.1"/>
    <property type="molecule type" value="Genomic_DNA"/>
</dbReference>
<evidence type="ECO:0000256" key="1">
    <source>
        <dbReference type="SAM" id="SignalP"/>
    </source>
</evidence>
<keyword evidence="1" id="KW-0732">Signal</keyword>
<dbReference type="GO" id="GO:0004888">
    <property type="term" value="F:transmembrane signaling receptor activity"/>
    <property type="evidence" value="ECO:0007669"/>
    <property type="project" value="InterPro"/>
</dbReference>
<name>A0AAV4SA44_CAEEX</name>
<dbReference type="Pfam" id="PF02931">
    <property type="entry name" value="Neur_chan_LBD"/>
    <property type="match status" value="1"/>
</dbReference>
<dbReference type="InterPro" id="IPR006202">
    <property type="entry name" value="Neur_chan_lig-bd"/>
</dbReference>
<organism evidence="3 4">
    <name type="scientific">Caerostris extrusa</name>
    <name type="common">Bark spider</name>
    <name type="synonym">Caerostris bankana</name>
    <dbReference type="NCBI Taxonomy" id="172846"/>
    <lineage>
        <taxon>Eukaryota</taxon>
        <taxon>Metazoa</taxon>
        <taxon>Ecdysozoa</taxon>
        <taxon>Arthropoda</taxon>
        <taxon>Chelicerata</taxon>
        <taxon>Arachnida</taxon>
        <taxon>Araneae</taxon>
        <taxon>Araneomorphae</taxon>
        <taxon>Entelegynae</taxon>
        <taxon>Araneoidea</taxon>
        <taxon>Araneidae</taxon>
        <taxon>Caerostris</taxon>
    </lineage>
</organism>
<feature type="signal peptide" evidence="1">
    <location>
        <begin position="1"/>
        <end position="19"/>
    </location>
</feature>